<accession>A0ABR2JSK6</accession>
<keyword evidence="3" id="KW-1185">Reference proteome</keyword>
<evidence type="ECO:0000256" key="1">
    <source>
        <dbReference type="SAM" id="MobiDB-lite"/>
    </source>
</evidence>
<evidence type="ECO:0000313" key="2">
    <source>
        <dbReference type="EMBL" id="KAK8881770.1"/>
    </source>
</evidence>
<proteinExistence type="predicted"/>
<comment type="caution">
    <text evidence="2">The sequence shown here is derived from an EMBL/GenBank/DDBJ whole genome shotgun (WGS) entry which is preliminary data.</text>
</comment>
<dbReference type="Proteomes" id="UP001470230">
    <property type="component" value="Unassembled WGS sequence"/>
</dbReference>
<dbReference type="EMBL" id="JAPFFF010000009">
    <property type="protein sequence ID" value="KAK8881770.1"/>
    <property type="molecule type" value="Genomic_DNA"/>
</dbReference>
<organism evidence="2 3">
    <name type="scientific">Tritrichomonas musculus</name>
    <dbReference type="NCBI Taxonomy" id="1915356"/>
    <lineage>
        <taxon>Eukaryota</taxon>
        <taxon>Metamonada</taxon>
        <taxon>Parabasalia</taxon>
        <taxon>Tritrichomonadida</taxon>
        <taxon>Tritrichomonadidae</taxon>
        <taxon>Tritrichomonas</taxon>
    </lineage>
</organism>
<protein>
    <submittedName>
        <fullName evidence="2">Uncharacterized protein</fullName>
    </submittedName>
</protein>
<reference evidence="2 3" key="1">
    <citation type="submission" date="2024-04" db="EMBL/GenBank/DDBJ databases">
        <title>Tritrichomonas musculus Genome.</title>
        <authorList>
            <person name="Alves-Ferreira E."/>
            <person name="Grigg M."/>
            <person name="Lorenzi H."/>
            <person name="Galac M."/>
        </authorList>
    </citation>
    <scope>NUCLEOTIDE SEQUENCE [LARGE SCALE GENOMIC DNA]</scope>
    <source>
        <strain evidence="2 3">EAF2021</strain>
    </source>
</reference>
<gene>
    <name evidence="2" type="ORF">M9Y10_044406</name>
</gene>
<feature type="region of interest" description="Disordered" evidence="1">
    <location>
        <begin position="14"/>
        <end position="35"/>
    </location>
</feature>
<evidence type="ECO:0000313" key="3">
    <source>
        <dbReference type="Proteomes" id="UP001470230"/>
    </source>
</evidence>
<sequence>MSGFFQFLSRINPQNQQHQPTQHNTQQPQTHSSTSPSERILSLWNAICARTLTDTRESLNEIHQLLVTMLKTIEKSIGEGFGVSTQNPTIETFSQHQIPKQLVTFGLANTPKGLIQEVIIFFIYFTKMPFCELLPESFIVDPLNTLIEKVPDENNDYLFKLVNGLLQYITLNPDRISLFLISEESSPLIERFSNLLTNESYIPDLGHILIRLFSSMSSIAGLMNYILTYSPLVQTIIDICKECIENRIDNPNKNFFIECVNCAVNVSPYDFQQVFAALFDESITKPLVFRADAIQSLTLSIYILCSFSSVPILIEPIFKHITSNFDLYMESNLETIIFLTIRCISLMLEISTKIIYFSPENQPESIKIYLGFMNLLRAEWFILPDISSQITNSQFKVSMMLSDKNNDKNSIISKDDKKFQKIDLVLDLRPIFPEFLLLLREKFIDTNSLRVNLALTEFFSTIAAISNPEASFFALCEDCQDGLVKSLSSLCTLFLRRIGQRPGTTENIKAAYDTFDGTNKADNNLKLLMKRIHGIDNANEQENLFLNLTIVIEFLKELQSIAQSKNILHQQSSIIMREYL</sequence>
<name>A0ABR2JSK6_9EUKA</name>